<dbReference type="GO" id="GO:0009103">
    <property type="term" value="P:lipopolysaccharide biosynthetic process"/>
    <property type="evidence" value="ECO:0007669"/>
    <property type="project" value="UniProtKB-KW"/>
</dbReference>
<dbReference type="RefSeq" id="WP_197446912.1">
    <property type="nucleotide sequence ID" value="NZ_CP036426.1"/>
</dbReference>
<evidence type="ECO:0000313" key="12">
    <source>
        <dbReference type="Proteomes" id="UP000317835"/>
    </source>
</evidence>
<evidence type="ECO:0000256" key="2">
    <source>
        <dbReference type="ARBA" id="ARBA00022676"/>
    </source>
</evidence>
<keyword evidence="5" id="KW-0448">Lipopolysaccharide biosynthesis</keyword>
<dbReference type="AlphaFoldDB" id="A0A518H151"/>
<organism evidence="11 12">
    <name type="scientific">Tautonia plasticadhaerens</name>
    <dbReference type="NCBI Taxonomy" id="2527974"/>
    <lineage>
        <taxon>Bacteria</taxon>
        <taxon>Pseudomonadati</taxon>
        <taxon>Planctomycetota</taxon>
        <taxon>Planctomycetia</taxon>
        <taxon>Isosphaerales</taxon>
        <taxon>Isosphaeraceae</taxon>
        <taxon>Tautonia</taxon>
    </lineage>
</organism>
<dbReference type="CDD" id="cd04187">
    <property type="entry name" value="DPM1_like_bac"/>
    <property type="match status" value="1"/>
</dbReference>
<reference evidence="11 12" key="1">
    <citation type="submission" date="2019-02" db="EMBL/GenBank/DDBJ databases">
        <title>Deep-cultivation of Planctomycetes and their phenomic and genomic characterization uncovers novel biology.</title>
        <authorList>
            <person name="Wiegand S."/>
            <person name="Jogler M."/>
            <person name="Boedeker C."/>
            <person name="Pinto D."/>
            <person name="Vollmers J."/>
            <person name="Rivas-Marin E."/>
            <person name="Kohn T."/>
            <person name="Peeters S.H."/>
            <person name="Heuer A."/>
            <person name="Rast P."/>
            <person name="Oberbeckmann S."/>
            <person name="Bunk B."/>
            <person name="Jeske O."/>
            <person name="Meyerdierks A."/>
            <person name="Storesund J.E."/>
            <person name="Kallscheuer N."/>
            <person name="Luecker S."/>
            <person name="Lage O.M."/>
            <person name="Pohl T."/>
            <person name="Merkel B.J."/>
            <person name="Hornburger P."/>
            <person name="Mueller R.-W."/>
            <person name="Bruemmer F."/>
            <person name="Labrenz M."/>
            <person name="Spormann A.M."/>
            <person name="Op den Camp H."/>
            <person name="Overmann J."/>
            <person name="Amann R."/>
            <person name="Jetten M.S.M."/>
            <person name="Mascher T."/>
            <person name="Medema M.H."/>
            <person name="Devos D.P."/>
            <person name="Kaster A.-K."/>
            <person name="Ovreas L."/>
            <person name="Rohde M."/>
            <person name="Galperin M.Y."/>
            <person name="Jogler C."/>
        </authorList>
    </citation>
    <scope>NUCLEOTIDE SEQUENCE [LARGE SCALE GENOMIC DNA]</scope>
    <source>
        <strain evidence="11 12">ElP</strain>
    </source>
</reference>
<evidence type="ECO:0000256" key="5">
    <source>
        <dbReference type="ARBA" id="ARBA00022985"/>
    </source>
</evidence>
<keyword evidence="3 11" id="KW-0808">Transferase</keyword>
<dbReference type="Pfam" id="PF00535">
    <property type="entry name" value="Glycos_transf_2"/>
    <property type="match status" value="1"/>
</dbReference>
<feature type="transmembrane region" description="Helical" evidence="9">
    <location>
        <begin position="296"/>
        <end position="317"/>
    </location>
</feature>
<evidence type="ECO:0000256" key="4">
    <source>
        <dbReference type="ARBA" id="ARBA00022692"/>
    </source>
</evidence>
<feature type="domain" description="Glycosyltransferase 2-like" evidence="10">
    <location>
        <begin position="22"/>
        <end position="184"/>
    </location>
</feature>
<evidence type="ECO:0000256" key="1">
    <source>
        <dbReference type="ARBA" id="ARBA00022475"/>
    </source>
</evidence>
<feature type="region of interest" description="Disordered" evidence="8">
    <location>
        <begin position="343"/>
        <end position="363"/>
    </location>
</feature>
<dbReference type="InterPro" id="IPR029044">
    <property type="entry name" value="Nucleotide-diphossugar_trans"/>
</dbReference>
<dbReference type="GO" id="GO:0005886">
    <property type="term" value="C:plasma membrane"/>
    <property type="evidence" value="ECO:0007669"/>
    <property type="project" value="TreeGrafter"/>
</dbReference>
<feature type="compositionally biased region" description="Gly residues" evidence="8">
    <location>
        <begin position="354"/>
        <end position="363"/>
    </location>
</feature>
<keyword evidence="12" id="KW-1185">Reference proteome</keyword>
<dbReference type="EMBL" id="CP036426">
    <property type="protein sequence ID" value="QDV34562.1"/>
    <property type="molecule type" value="Genomic_DNA"/>
</dbReference>
<evidence type="ECO:0000256" key="3">
    <source>
        <dbReference type="ARBA" id="ARBA00022679"/>
    </source>
</evidence>
<evidence type="ECO:0000256" key="8">
    <source>
        <dbReference type="SAM" id="MobiDB-lite"/>
    </source>
</evidence>
<name>A0A518H151_9BACT</name>
<keyword evidence="4 9" id="KW-0812">Transmembrane</keyword>
<dbReference type="GO" id="GO:0099621">
    <property type="term" value="F:undecaprenyl-phosphate 4-deoxy-4-formamido-L-arabinose transferase activity"/>
    <property type="evidence" value="ECO:0007669"/>
    <property type="project" value="UniProtKB-EC"/>
</dbReference>
<dbReference type="SUPFAM" id="SSF53448">
    <property type="entry name" value="Nucleotide-diphospho-sugar transferases"/>
    <property type="match status" value="1"/>
</dbReference>
<keyword evidence="1" id="KW-1003">Cell membrane</keyword>
<keyword evidence="6 9" id="KW-1133">Transmembrane helix</keyword>
<feature type="compositionally biased region" description="Low complexity" evidence="8">
    <location>
        <begin position="343"/>
        <end position="353"/>
    </location>
</feature>
<sequence>MPAATSSSSSPAEPDGPPIDLSVLIPVKDEAENVGPLHREILRAMGPIPLRFEVIFVDDGSTDGTAARLREIQAADPGHVRVAFLRTNCGQTAALSAAMDLARGAVLVPMDGDGQNDPGDIPRLLEKLDEGFDVVSGWRKDRKDTLLTRKVPSRIANRLVARLSRVPLHDFGCTLKAYRREVLRGVRLYGEMHRFIPVFASWQGARVAELVVNHRPRRSGRTKYGLGRTFNVVLDLILIRFYQSYAQRPIHFFGRVGLYAVALSFGSFGLMLFYKYAYPALGFPNKDFVETPLPQVAITLFLAGVQMIVTGVVAEMVMRTYYESQDKPTYLLGEVLQSAAEAGSDADAAPITGGRPGPGRTVG</sequence>
<feature type="transmembrane region" description="Helical" evidence="9">
    <location>
        <begin position="256"/>
        <end position="276"/>
    </location>
</feature>
<dbReference type="InterPro" id="IPR050256">
    <property type="entry name" value="Glycosyltransferase_2"/>
</dbReference>
<evidence type="ECO:0000259" key="10">
    <source>
        <dbReference type="Pfam" id="PF00535"/>
    </source>
</evidence>
<evidence type="ECO:0000256" key="7">
    <source>
        <dbReference type="ARBA" id="ARBA00023136"/>
    </source>
</evidence>
<evidence type="ECO:0000256" key="9">
    <source>
        <dbReference type="SAM" id="Phobius"/>
    </source>
</evidence>
<dbReference type="EC" id="2.4.2.53" evidence="11"/>
<protein>
    <submittedName>
        <fullName evidence="11">Undecaprenyl-phosphate 4-deoxy-4-formamido-L-arabinose transferase</fullName>
        <ecNumber evidence="11">2.4.2.53</ecNumber>
    </submittedName>
</protein>
<dbReference type="Gene3D" id="3.90.550.10">
    <property type="entry name" value="Spore Coat Polysaccharide Biosynthesis Protein SpsA, Chain A"/>
    <property type="match status" value="1"/>
</dbReference>
<keyword evidence="2 11" id="KW-0328">Glycosyltransferase</keyword>
<dbReference type="PANTHER" id="PTHR48090">
    <property type="entry name" value="UNDECAPRENYL-PHOSPHATE 4-DEOXY-4-FORMAMIDO-L-ARABINOSE TRANSFERASE-RELATED"/>
    <property type="match status" value="1"/>
</dbReference>
<dbReference type="KEGG" id="tpla:ElP_24520"/>
<dbReference type="InterPro" id="IPR001173">
    <property type="entry name" value="Glyco_trans_2-like"/>
</dbReference>
<evidence type="ECO:0000256" key="6">
    <source>
        <dbReference type="ARBA" id="ARBA00022989"/>
    </source>
</evidence>
<evidence type="ECO:0000313" key="11">
    <source>
        <dbReference type="EMBL" id="QDV34562.1"/>
    </source>
</evidence>
<dbReference type="Proteomes" id="UP000317835">
    <property type="component" value="Chromosome"/>
</dbReference>
<keyword evidence="7 9" id="KW-0472">Membrane</keyword>
<proteinExistence type="predicted"/>
<accession>A0A518H151</accession>
<dbReference type="PANTHER" id="PTHR48090:SF3">
    <property type="entry name" value="UNDECAPRENYL-PHOSPHATE 4-DEOXY-4-FORMAMIDO-L-ARABINOSE TRANSFERASE"/>
    <property type="match status" value="1"/>
</dbReference>
<gene>
    <name evidence="11" type="primary">arnC_4</name>
    <name evidence="11" type="ORF">ElP_24520</name>
</gene>